<dbReference type="Pfam" id="PF03466">
    <property type="entry name" value="LysR_substrate"/>
    <property type="match status" value="1"/>
</dbReference>
<dbReference type="PANTHER" id="PTHR30346">
    <property type="entry name" value="TRANSCRIPTIONAL DUAL REGULATOR HCAR-RELATED"/>
    <property type="match status" value="1"/>
</dbReference>
<evidence type="ECO:0000259" key="5">
    <source>
        <dbReference type="PROSITE" id="PS50931"/>
    </source>
</evidence>
<dbReference type="SUPFAM" id="SSF46785">
    <property type="entry name" value="Winged helix' DNA-binding domain"/>
    <property type="match status" value="1"/>
</dbReference>
<feature type="domain" description="HTH lysR-type" evidence="5">
    <location>
        <begin position="1"/>
        <end position="58"/>
    </location>
</feature>
<dbReference type="InterPro" id="IPR005119">
    <property type="entry name" value="LysR_subst-bd"/>
</dbReference>
<organism evidence="6 7">
    <name type="scientific">Marinomonas rhizomae</name>
    <dbReference type="NCBI Taxonomy" id="491948"/>
    <lineage>
        <taxon>Bacteria</taxon>
        <taxon>Pseudomonadati</taxon>
        <taxon>Pseudomonadota</taxon>
        <taxon>Gammaproteobacteria</taxon>
        <taxon>Oceanospirillales</taxon>
        <taxon>Oceanospirillaceae</taxon>
        <taxon>Marinomonas</taxon>
    </lineage>
</organism>
<dbReference type="InterPro" id="IPR000847">
    <property type="entry name" value="LysR_HTH_N"/>
</dbReference>
<dbReference type="Proteomes" id="UP000252792">
    <property type="component" value="Unassembled WGS sequence"/>
</dbReference>
<evidence type="ECO:0000256" key="4">
    <source>
        <dbReference type="ARBA" id="ARBA00023163"/>
    </source>
</evidence>
<reference evidence="6 7" key="1">
    <citation type="submission" date="2018-06" db="EMBL/GenBank/DDBJ databases">
        <title>Genomic Encyclopedia of Type Strains, Phase III (KMG-III): the genomes of soil and plant-associated and newly described type strains.</title>
        <authorList>
            <person name="Whitman W."/>
        </authorList>
    </citation>
    <scope>NUCLEOTIDE SEQUENCE [LARGE SCALE GENOMIC DNA]</scope>
    <source>
        <strain evidence="6 7">CECT 7377</strain>
    </source>
</reference>
<dbReference type="PRINTS" id="PR00039">
    <property type="entry name" value="HTHLYSR"/>
</dbReference>
<evidence type="ECO:0000313" key="6">
    <source>
        <dbReference type="EMBL" id="RBP79490.1"/>
    </source>
</evidence>
<dbReference type="PANTHER" id="PTHR30346:SF0">
    <property type="entry name" value="HCA OPERON TRANSCRIPTIONAL ACTIVATOR HCAR"/>
    <property type="match status" value="1"/>
</dbReference>
<keyword evidence="2" id="KW-0805">Transcription regulation</keyword>
<comment type="caution">
    <text evidence="6">The sequence shown here is derived from an EMBL/GenBank/DDBJ whole genome shotgun (WGS) entry which is preliminary data.</text>
</comment>
<dbReference type="GO" id="GO:0032993">
    <property type="term" value="C:protein-DNA complex"/>
    <property type="evidence" value="ECO:0007669"/>
    <property type="project" value="TreeGrafter"/>
</dbReference>
<dbReference type="SUPFAM" id="SSF53850">
    <property type="entry name" value="Periplasmic binding protein-like II"/>
    <property type="match status" value="1"/>
</dbReference>
<keyword evidence="7" id="KW-1185">Reference proteome</keyword>
<dbReference type="Pfam" id="PF00126">
    <property type="entry name" value="HTH_1"/>
    <property type="match status" value="1"/>
</dbReference>
<dbReference type="PROSITE" id="PS50931">
    <property type="entry name" value="HTH_LYSR"/>
    <property type="match status" value="1"/>
</dbReference>
<accession>A0A366IZC7</accession>
<keyword evidence="4" id="KW-0804">Transcription</keyword>
<gene>
    <name evidence="6" type="ORF">DFP80_11479</name>
</gene>
<sequence length="304" mass="33980">MNFKHLKTFIEVANCKSFSVAATRLHTVQSAISRHINALEEELGISLFERNTRHVALTASGEVYFAHAKAILNHCEQAKNDAQLVAQGKLGVLRIGYLSSACAHFLPSVLRRFNEFVPNIDVKIFEMTAAQQLHAFVEGSIDIGFSRPIDYGYDGLIRHKHLSNDPIYLVVNDSHPLAQKNTARLTDLTPYSLTLFARDQASSLFDTIISAFHQHEIRPKVHSEPISMQALLTQVASSQTVALVPGCVRNLQTKQCCFIPLDIPLFTPLEMHWTASPSATAKTWLHWCEQDINLEKETPSHSPS</sequence>
<name>A0A366IZC7_9GAMM</name>
<dbReference type="InterPro" id="IPR036390">
    <property type="entry name" value="WH_DNA-bd_sf"/>
</dbReference>
<dbReference type="FunFam" id="1.10.10.10:FF:000001">
    <property type="entry name" value="LysR family transcriptional regulator"/>
    <property type="match status" value="1"/>
</dbReference>
<dbReference type="Gene3D" id="1.10.10.10">
    <property type="entry name" value="Winged helix-like DNA-binding domain superfamily/Winged helix DNA-binding domain"/>
    <property type="match status" value="1"/>
</dbReference>
<evidence type="ECO:0000256" key="1">
    <source>
        <dbReference type="ARBA" id="ARBA00009437"/>
    </source>
</evidence>
<evidence type="ECO:0000256" key="3">
    <source>
        <dbReference type="ARBA" id="ARBA00023125"/>
    </source>
</evidence>
<dbReference type="OrthoDB" id="8850588at2"/>
<dbReference type="AlphaFoldDB" id="A0A366IZC7"/>
<protein>
    <submittedName>
        <fullName evidence="6">DNA-binding transcriptional LysR family regulator</fullName>
    </submittedName>
</protein>
<dbReference type="GO" id="GO:0003677">
    <property type="term" value="F:DNA binding"/>
    <property type="evidence" value="ECO:0007669"/>
    <property type="project" value="UniProtKB-KW"/>
</dbReference>
<comment type="similarity">
    <text evidence="1">Belongs to the LysR transcriptional regulatory family.</text>
</comment>
<dbReference type="EMBL" id="QNSE01000014">
    <property type="protein sequence ID" value="RBP79490.1"/>
    <property type="molecule type" value="Genomic_DNA"/>
</dbReference>
<dbReference type="RefSeq" id="WP_113918083.1">
    <property type="nucleotide sequence ID" value="NZ_QNSE01000014.1"/>
</dbReference>
<proteinExistence type="inferred from homology"/>
<dbReference type="CDD" id="cd08414">
    <property type="entry name" value="PBP2_LTTR_aromatics_like"/>
    <property type="match status" value="1"/>
</dbReference>
<keyword evidence="3 6" id="KW-0238">DNA-binding</keyword>
<evidence type="ECO:0000313" key="7">
    <source>
        <dbReference type="Proteomes" id="UP000252792"/>
    </source>
</evidence>
<dbReference type="Gene3D" id="3.40.190.10">
    <property type="entry name" value="Periplasmic binding protein-like II"/>
    <property type="match status" value="2"/>
</dbReference>
<dbReference type="InterPro" id="IPR036388">
    <property type="entry name" value="WH-like_DNA-bd_sf"/>
</dbReference>
<dbReference type="GO" id="GO:0003700">
    <property type="term" value="F:DNA-binding transcription factor activity"/>
    <property type="evidence" value="ECO:0007669"/>
    <property type="project" value="InterPro"/>
</dbReference>
<evidence type="ECO:0000256" key="2">
    <source>
        <dbReference type="ARBA" id="ARBA00023015"/>
    </source>
</evidence>